<comment type="caution">
    <text evidence="6">The sequence shown here is derived from an EMBL/GenBank/DDBJ whole genome shotgun (WGS) entry which is preliminary data.</text>
</comment>
<evidence type="ECO:0000256" key="1">
    <source>
        <dbReference type="ARBA" id="ARBA00023015"/>
    </source>
</evidence>
<evidence type="ECO:0000256" key="2">
    <source>
        <dbReference type="ARBA" id="ARBA00023125"/>
    </source>
</evidence>
<name>A0ABT5X597_9EURY</name>
<dbReference type="RefSeq" id="WP_316965632.1">
    <property type="nucleotide sequence ID" value="NZ_JARFPK010000004.1"/>
</dbReference>
<dbReference type="Pfam" id="PF04545">
    <property type="entry name" value="Sigma70_r4"/>
    <property type="match status" value="1"/>
</dbReference>
<evidence type="ECO:0000313" key="6">
    <source>
        <dbReference type="EMBL" id="MDF0589871.1"/>
    </source>
</evidence>
<accession>A0ABT5X597</accession>
<evidence type="ECO:0000313" key="7">
    <source>
        <dbReference type="Proteomes" id="UP001220010"/>
    </source>
</evidence>
<evidence type="ECO:0000256" key="3">
    <source>
        <dbReference type="ARBA" id="ARBA00023163"/>
    </source>
</evidence>
<organism evidence="6 7">
    <name type="scientific">Candidatus Methanocrinis natronophilus</name>
    <dbReference type="NCBI Taxonomy" id="3033396"/>
    <lineage>
        <taxon>Archaea</taxon>
        <taxon>Methanobacteriati</taxon>
        <taxon>Methanobacteriota</taxon>
        <taxon>Stenosarchaea group</taxon>
        <taxon>Methanomicrobia</taxon>
        <taxon>Methanotrichales</taxon>
        <taxon>Methanotrichaceae</taxon>
        <taxon>Methanocrinis</taxon>
    </lineage>
</organism>
<dbReference type="PIRSF" id="PIRSF004932">
    <property type="entry name" value="DNA_bind_Tfx"/>
    <property type="match status" value="1"/>
</dbReference>
<gene>
    <name evidence="6" type="ORF">P0O15_01585</name>
</gene>
<keyword evidence="3" id="KW-0804">Transcription</keyword>
<dbReference type="Proteomes" id="UP001220010">
    <property type="component" value="Unassembled WGS sequence"/>
</dbReference>
<dbReference type="InterPro" id="IPR004645">
    <property type="entry name" value="Tfx_DNA-bd_arc"/>
</dbReference>
<dbReference type="InterPro" id="IPR007630">
    <property type="entry name" value="RNA_pol_sigma70_r4"/>
</dbReference>
<reference evidence="6 7" key="1">
    <citation type="submission" date="2023-03" db="EMBL/GenBank/DDBJ databases">
        <title>WGS of Methanotrichaceae archaeon Mx.</title>
        <authorList>
            <person name="Sorokin D.Y."/>
            <person name="Merkel A.Y."/>
        </authorList>
    </citation>
    <scope>NUCLEOTIDE SEQUENCE [LARGE SCALE GENOMIC DNA]</scope>
    <source>
        <strain evidence="6 7">Mx</strain>
    </source>
</reference>
<dbReference type="CDD" id="cd06171">
    <property type="entry name" value="Sigma70_r4"/>
    <property type="match status" value="1"/>
</dbReference>
<dbReference type="InterPro" id="IPR001387">
    <property type="entry name" value="Cro/C1-type_HTH"/>
</dbReference>
<protein>
    <submittedName>
        <fullName evidence="6">Tfx family DNA-binding protein</fullName>
    </submittedName>
</protein>
<evidence type="ECO:0000259" key="5">
    <source>
        <dbReference type="PROSITE" id="PS50943"/>
    </source>
</evidence>
<dbReference type="NCBIfam" id="TIGR00721">
    <property type="entry name" value="tfx"/>
    <property type="match status" value="1"/>
</dbReference>
<proteinExistence type="predicted"/>
<sequence length="155" mass="16905">MTRRAEEDCGTDERSGGRDSLLTERQAAVLRLRKKGLSQQEVAEILGTTRSNVSILEKRAQQNVSRAKATLRDWTMIQAPVSIDIPAGTDIFEVPALLFSEADRSGTKLGIGSVDIIVQIKSKAPEALNKRVIVRNLAVAVTEDGLLLVREAVPE</sequence>
<dbReference type="Gene3D" id="3.30.1190.10">
    <property type="entry name" value="DNA-binding protein Tfx superfamily, archaea"/>
    <property type="match status" value="1"/>
</dbReference>
<dbReference type="InterPro" id="IPR036657">
    <property type="entry name" value="Tfx_DNA-bd_sf_arc"/>
</dbReference>
<dbReference type="PROSITE" id="PS50943">
    <property type="entry name" value="HTH_CROC1"/>
    <property type="match status" value="1"/>
</dbReference>
<evidence type="ECO:0000256" key="4">
    <source>
        <dbReference type="SAM" id="MobiDB-lite"/>
    </source>
</evidence>
<dbReference type="NCBIfam" id="NF003056">
    <property type="entry name" value="PRK03975.1-4"/>
    <property type="match status" value="1"/>
</dbReference>
<keyword evidence="1" id="KW-0805">Transcription regulation</keyword>
<dbReference type="EMBL" id="JARFPK010000004">
    <property type="protein sequence ID" value="MDF0589871.1"/>
    <property type="molecule type" value="Genomic_DNA"/>
</dbReference>
<keyword evidence="2 6" id="KW-0238">DNA-binding</keyword>
<dbReference type="InterPro" id="IPR029291">
    <property type="entry name" value="Tfx_C"/>
</dbReference>
<keyword evidence="7" id="KW-1185">Reference proteome</keyword>
<feature type="region of interest" description="Disordered" evidence="4">
    <location>
        <begin position="1"/>
        <end position="20"/>
    </location>
</feature>
<dbReference type="InterPro" id="IPR018384">
    <property type="entry name" value="Tfx_DNA-bd_euryarc"/>
</dbReference>
<feature type="domain" description="HTH cro/C1-type" evidence="5">
    <location>
        <begin position="34"/>
        <end position="54"/>
    </location>
</feature>
<feature type="compositionally biased region" description="Basic and acidic residues" evidence="4">
    <location>
        <begin position="1"/>
        <end position="17"/>
    </location>
</feature>
<dbReference type="NCBIfam" id="NF003055">
    <property type="entry name" value="PRK03975.1-2"/>
    <property type="match status" value="1"/>
</dbReference>
<dbReference type="GO" id="GO:0003677">
    <property type="term" value="F:DNA binding"/>
    <property type="evidence" value="ECO:0007669"/>
    <property type="project" value="UniProtKB-KW"/>
</dbReference>
<dbReference type="Pfam" id="PF14601">
    <property type="entry name" value="TFX_C"/>
    <property type="match status" value="1"/>
</dbReference>
<dbReference type="SUPFAM" id="SSF89915">
    <property type="entry name" value="DNA-binding protein Tfx"/>
    <property type="match status" value="1"/>
</dbReference>